<evidence type="ECO:0000313" key="4">
    <source>
        <dbReference type="Proteomes" id="UP001627408"/>
    </source>
</evidence>
<protein>
    <submittedName>
        <fullName evidence="3">Spondin domain-containing protein</fullName>
    </submittedName>
</protein>
<comment type="caution">
    <text evidence="3">The sequence shown here is derived from an EMBL/GenBank/DDBJ whole genome shotgun (WGS) entry which is preliminary data.</text>
</comment>
<evidence type="ECO:0000313" key="3">
    <source>
        <dbReference type="EMBL" id="MFL4468690.1"/>
    </source>
</evidence>
<dbReference type="NCBIfam" id="NF038123">
    <property type="entry name" value="NF038123_dom"/>
    <property type="match status" value="1"/>
</dbReference>
<keyword evidence="4" id="KW-1185">Reference proteome</keyword>
<dbReference type="RefSeq" id="WP_407590428.1">
    <property type="nucleotide sequence ID" value="NZ_JBHDIY010000002.1"/>
</dbReference>
<accession>A0ABW8UNJ5</accession>
<proteinExistence type="predicted"/>
<name>A0ABW8UNJ5_9RHOB</name>
<dbReference type="Gene3D" id="2.60.40.2130">
    <property type="entry name" value="F-spondin domain"/>
    <property type="match status" value="1"/>
</dbReference>
<dbReference type="PANTHER" id="PTHR11311:SF15">
    <property type="entry name" value="SPONDIN-2"/>
    <property type="match status" value="1"/>
</dbReference>
<dbReference type="InterPro" id="IPR038678">
    <property type="entry name" value="Spondin_N_sf"/>
</dbReference>
<sequence length="214" mass="23019">MLRLIFAAVLMLSPFAAFAQDNSAAYRIEIALDWSADPAEGHPADPHWSRLIAVAHSSRYALFEDGSTASSGLALVATNGRVSVLDAELAEARRRGRAGEPVVVPGLASGVGTFDLQLKLDTKLSHVAFVTMLAPSPDWFSGVSGVALYVDDAWLEQVRVPLWVWDAGADSGPDFEGPNVDTQPRQSVRLLTHPAFLRPDGMRPIGTATFTRLP</sequence>
<dbReference type="InterPro" id="IPR009465">
    <property type="entry name" value="Spondin_N"/>
</dbReference>
<organism evidence="3 4">
    <name type="scientific">Tateyamaria armeniaca</name>
    <dbReference type="NCBI Taxonomy" id="2518930"/>
    <lineage>
        <taxon>Bacteria</taxon>
        <taxon>Pseudomonadati</taxon>
        <taxon>Pseudomonadota</taxon>
        <taxon>Alphaproteobacteria</taxon>
        <taxon>Rhodobacterales</taxon>
        <taxon>Roseobacteraceae</taxon>
        <taxon>Tateyamaria</taxon>
    </lineage>
</organism>
<reference evidence="3 4" key="1">
    <citation type="submission" date="2024-08" db="EMBL/GenBank/DDBJ databases">
        <title>Tateyamaria sp. nov., isolated from marine algae.</title>
        <authorList>
            <person name="Choi B.J."/>
            <person name="Kim J.M."/>
            <person name="Lee J.K."/>
            <person name="Choi D.G."/>
            <person name="Bayburt H."/>
            <person name="Baek J.H."/>
            <person name="Han D.M."/>
            <person name="Jeon C.O."/>
        </authorList>
    </citation>
    <scope>NUCLEOTIDE SEQUENCE [LARGE SCALE GENOMIC DNA]</scope>
    <source>
        <strain evidence="3 4">KMU-156</strain>
    </source>
</reference>
<dbReference type="PROSITE" id="PS51020">
    <property type="entry name" value="SPONDIN"/>
    <property type="match status" value="1"/>
</dbReference>
<feature type="signal peptide" evidence="1">
    <location>
        <begin position="1"/>
        <end position="19"/>
    </location>
</feature>
<dbReference type="PANTHER" id="PTHR11311">
    <property type="entry name" value="SPONDIN"/>
    <property type="match status" value="1"/>
</dbReference>
<evidence type="ECO:0000256" key="1">
    <source>
        <dbReference type="SAM" id="SignalP"/>
    </source>
</evidence>
<dbReference type="InterPro" id="IPR051418">
    <property type="entry name" value="Spondin/Thrombospondin_T1"/>
</dbReference>
<dbReference type="Pfam" id="PF06468">
    <property type="entry name" value="Spond_N"/>
    <property type="match status" value="1"/>
</dbReference>
<evidence type="ECO:0000259" key="2">
    <source>
        <dbReference type="PROSITE" id="PS51020"/>
    </source>
</evidence>
<dbReference type="EMBL" id="JBHDIY010000002">
    <property type="protein sequence ID" value="MFL4468690.1"/>
    <property type="molecule type" value="Genomic_DNA"/>
</dbReference>
<keyword evidence="1" id="KW-0732">Signal</keyword>
<feature type="chain" id="PRO_5045066335" evidence="1">
    <location>
        <begin position="20"/>
        <end position="214"/>
    </location>
</feature>
<feature type="domain" description="Spondin" evidence="2">
    <location>
        <begin position="14"/>
        <end position="199"/>
    </location>
</feature>
<gene>
    <name evidence="3" type="ORF">ACERZ8_01920</name>
</gene>
<dbReference type="Proteomes" id="UP001627408">
    <property type="component" value="Unassembled WGS sequence"/>
</dbReference>